<gene>
    <name evidence="2" type="ORF">I7I52_01465</name>
</gene>
<proteinExistence type="predicted"/>
<dbReference type="Proteomes" id="UP000670092">
    <property type="component" value="Unassembled WGS sequence"/>
</dbReference>
<evidence type="ECO:0000256" key="1">
    <source>
        <dbReference type="SAM" id="Phobius"/>
    </source>
</evidence>
<accession>A0A8H7Z7A3</accession>
<keyword evidence="1" id="KW-1133">Transmembrane helix</keyword>
<evidence type="ECO:0000313" key="2">
    <source>
        <dbReference type="EMBL" id="KAG5303458.1"/>
    </source>
</evidence>
<dbReference type="VEuPathDB" id="FungiDB:I7I52_01465"/>
<protein>
    <submittedName>
        <fullName evidence="2">Uncharacterized protein</fullName>
    </submittedName>
</protein>
<feature type="transmembrane region" description="Helical" evidence="1">
    <location>
        <begin position="89"/>
        <end position="108"/>
    </location>
</feature>
<evidence type="ECO:0000313" key="3">
    <source>
        <dbReference type="Proteomes" id="UP000670092"/>
    </source>
</evidence>
<dbReference type="EMBL" id="JAEVHI010000001">
    <property type="protein sequence ID" value="KAG5303458.1"/>
    <property type="molecule type" value="Genomic_DNA"/>
</dbReference>
<organism evidence="2 3">
    <name type="scientific">Ajellomyces capsulatus</name>
    <name type="common">Darling's disease fungus</name>
    <name type="synonym">Histoplasma capsulatum</name>
    <dbReference type="NCBI Taxonomy" id="5037"/>
    <lineage>
        <taxon>Eukaryota</taxon>
        <taxon>Fungi</taxon>
        <taxon>Dikarya</taxon>
        <taxon>Ascomycota</taxon>
        <taxon>Pezizomycotina</taxon>
        <taxon>Eurotiomycetes</taxon>
        <taxon>Eurotiomycetidae</taxon>
        <taxon>Onygenales</taxon>
        <taxon>Ajellomycetaceae</taxon>
        <taxon>Histoplasma</taxon>
    </lineage>
</organism>
<reference evidence="2 3" key="1">
    <citation type="submission" date="2021-01" db="EMBL/GenBank/DDBJ databases">
        <title>Chromosome-level genome assembly of a human fungal pathogen reveals clustering of transcriptionally co-regulated genes.</title>
        <authorList>
            <person name="Voorhies M."/>
            <person name="Cohen S."/>
            <person name="Shea T.P."/>
            <person name="Petrus S."/>
            <person name="Munoz J.F."/>
            <person name="Poplawski S."/>
            <person name="Goldman W.E."/>
            <person name="Michael T."/>
            <person name="Cuomo C.A."/>
            <person name="Sil A."/>
            <person name="Beyhan S."/>
        </authorList>
    </citation>
    <scope>NUCLEOTIDE SEQUENCE [LARGE SCALE GENOMIC DNA]</scope>
    <source>
        <strain evidence="2 3">G184AR</strain>
    </source>
</reference>
<sequence>MPQYSSSAFQAPELGTPSIRLVPLKISHVSLVWLAEGSHNNLVISVKRQFQRETAEHFSFAIICYFVCFVFIYLLLLCPDAVVTHRQGASFYIIIHFHLNVNAIVIRFEASGSSNSEDWIPVGKFEEHGQVLQILKHFRD</sequence>
<keyword evidence="1" id="KW-0472">Membrane</keyword>
<dbReference type="AlphaFoldDB" id="A0A8H7Z7A3"/>
<keyword evidence="1" id="KW-0812">Transmembrane</keyword>
<name>A0A8H7Z7A3_AJECA</name>
<comment type="caution">
    <text evidence="2">The sequence shown here is derived from an EMBL/GenBank/DDBJ whole genome shotgun (WGS) entry which is preliminary data.</text>
</comment>
<feature type="transmembrane region" description="Helical" evidence="1">
    <location>
        <begin position="57"/>
        <end position="77"/>
    </location>
</feature>